<dbReference type="RefSeq" id="WP_270041680.1">
    <property type="nucleotide sequence ID" value="NZ_JAPDOD010000018.1"/>
</dbReference>
<proteinExistence type="inferred from homology"/>
<feature type="binding site" evidence="5">
    <location>
        <position position="41"/>
    </location>
    <ligand>
        <name>S-adenosyl-L-methionine</name>
        <dbReference type="ChEBI" id="CHEBI:59789"/>
    </ligand>
</feature>
<evidence type="ECO:0000259" key="6">
    <source>
        <dbReference type="SMART" id="SM00650"/>
    </source>
</evidence>
<keyword evidence="2 5" id="KW-0808">Transferase</keyword>
<dbReference type="Pfam" id="PF00398">
    <property type="entry name" value="RrnaAD"/>
    <property type="match status" value="1"/>
</dbReference>
<dbReference type="InterPro" id="IPR020598">
    <property type="entry name" value="rRNA_Ade_methylase_Trfase_N"/>
</dbReference>
<feature type="binding site" evidence="5">
    <location>
        <position position="61"/>
    </location>
    <ligand>
        <name>S-adenosyl-L-methionine</name>
        <dbReference type="ChEBI" id="CHEBI:59789"/>
    </ligand>
</feature>
<evidence type="ECO:0000256" key="5">
    <source>
        <dbReference type="PROSITE-ProRule" id="PRU01026"/>
    </source>
</evidence>
<gene>
    <name evidence="7" type="ORF">OM076_19360</name>
</gene>
<evidence type="ECO:0000256" key="4">
    <source>
        <dbReference type="ARBA" id="ARBA00022884"/>
    </source>
</evidence>
<evidence type="ECO:0000313" key="7">
    <source>
        <dbReference type="EMBL" id="MDA0162440.1"/>
    </source>
</evidence>
<protein>
    <submittedName>
        <fullName evidence="7">rRNA adenine N(6)-methyltransferase family protein</fullName>
    </submittedName>
</protein>
<feature type="binding site" evidence="5">
    <location>
        <position position="86"/>
    </location>
    <ligand>
        <name>S-adenosyl-L-methionine</name>
        <dbReference type="ChEBI" id="CHEBI:59789"/>
    </ligand>
</feature>
<reference evidence="7" key="1">
    <citation type="submission" date="2022-10" db="EMBL/GenBank/DDBJ databases">
        <title>The WGS of Solirubrobacter ginsenosidimutans DSM 21036.</title>
        <authorList>
            <person name="Jiang Z."/>
        </authorList>
    </citation>
    <scope>NUCLEOTIDE SEQUENCE</scope>
    <source>
        <strain evidence="7">DSM 21036</strain>
    </source>
</reference>
<comment type="similarity">
    <text evidence="5">Belongs to the class I-like SAM-binding methyltransferase superfamily. rRNA adenine N(6)-methyltransferase family.</text>
</comment>
<dbReference type="PROSITE" id="PS01131">
    <property type="entry name" value="RRNA_A_DIMETH"/>
    <property type="match status" value="1"/>
</dbReference>
<dbReference type="PANTHER" id="PTHR11727:SF7">
    <property type="entry name" value="DIMETHYLADENOSINE TRANSFERASE-RELATED"/>
    <property type="match status" value="1"/>
</dbReference>
<keyword evidence="1 5" id="KW-0489">Methyltransferase</keyword>
<dbReference type="InterPro" id="IPR020596">
    <property type="entry name" value="rRNA_Ade_Mease_Trfase_CS"/>
</dbReference>
<keyword evidence="8" id="KW-1185">Reference proteome</keyword>
<keyword evidence="3 5" id="KW-0949">S-adenosyl-L-methionine</keyword>
<dbReference type="AlphaFoldDB" id="A0A9X3MWC7"/>
<dbReference type="InterPro" id="IPR001737">
    <property type="entry name" value="KsgA/Erm"/>
</dbReference>
<feature type="binding site" evidence="5">
    <location>
        <position position="16"/>
    </location>
    <ligand>
        <name>S-adenosyl-L-methionine</name>
        <dbReference type="ChEBI" id="CHEBI:59789"/>
    </ligand>
</feature>
<evidence type="ECO:0000313" key="8">
    <source>
        <dbReference type="Proteomes" id="UP001149140"/>
    </source>
</evidence>
<dbReference type="GO" id="GO:0000179">
    <property type="term" value="F:rRNA (adenine-N6,N6-)-dimethyltransferase activity"/>
    <property type="evidence" value="ECO:0007669"/>
    <property type="project" value="UniProtKB-UniRule"/>
</dbReference>
<dbReference type="Proteomes" id="UP001149140">
    <property type="component" value="Unassembled WGS sequence"/>
</dbReference>
<dbReference type="Gene3D" id="3.40.50.150">
    <property type="entry name" value="Vaccinia Virus protein VP39"/>
    <property type="match status" value="1"/>
</dbReference>
<accession>A0A9X3MWC7</accession>
<sequence>MPRRTQRRRALSQNFLHDQSVIAEVIGTLHPPPGTLVVDLGAGAGALTRRLARTNRVLAVELDPRWADHLRTHARAWGDVTVQRADALTVGFPRERFHLVSNAPYHVGTQLVRRVLTDAHGLERGVFVLQLETARRLAGDGRFAATWAPWFELRVHGRIPPRAFRPAPSVDSAVLTVVPRPVPLLSPAAFADYDAFLARVFNGRGNTLAQRVGDARALKRAAIPRDATPGSVPPEAFARLYGA</sequence>
<dbReference type="PROSITE" id="PS51689">
    <property type="entry name" value="SAM_RNA_A_N6_MT"/>
    <property type="match status" value="1"/>
</dbReference>
<keyword evidence="4 5" id="KW-0694">RNA-binding</keyword>
<name>A0A9X3MWC7_9ACTN</name>
<evidence type="ECO:0000256" key="3">
    <source>
        <dbReference type="ARBA" id="ARBA00022691"/>
    </source>
</evidence>
<feature type="domain" description="Ribosomal RNA adenine methylase transferase N-terminal" evidence="6">
    <location>
        <begin position="21"/>
        <end position="181"/>
    </location>
</feature>
<dbReference type="SMART" id="SM00650">
    <property type="entry name" value="rADc"/>
    <property type="match status" value="1"/>
</dbReference>
<dbReference type="GO" id="GO:0003723">
    <property type="term" value="F:RNA binding"/>
    <property type="evidence" value="ECO:0007669"/>
    <property type="project" value="UniProtKB-UniRule"/>
</dbReference>
<feature type="binding site" evidence="5">
    <location>
        <position position="102"/>
    </location>
    <ligand>
        <name>S-adenosyl-L-methionine</name>
        <dbReference type="ChEBI" id="CHEBI:59789"/>
    </ligand>
</feature>
<dbReference type="SUPFAM" id="SSF53335">
    <property type="entry name" value="S-adenosyl-L-methionine-dependent methyltransferases"/>
    <property type="match status" value="1"/>
</dbReference>
<dbReference type="EMBL" id="JAPDOD010000018">
    <property type="protein sequence ID" value="MDA0162440.1"/>
    <property type="molecule type" value="Genomic_DNA"/>
</dbReference>
<feature type="binding site" evidence="5">
    <location>
        <position position="14"/>
    </location>
    <ligand>
        <name>S-adenosyl-L-methionine</name>
        <dbReference type="ChEBI" id="CHEBI:59789"/>
    </ligand>
</feature>
<dbReference type="PANTHER" id="PTHR11727">
    <property type="entry name" value="DIMETHYLADENOSINE TRANSFERASE"/>
    <property type="match status" value="1"/>
</dbReference>
<organism evidence="7 8">
    <name type="scientific">Solirubrobacter ginsenosidimutans</name>
    <dbReference type="NCBI Taxonomy" id="490573"/>
    <lineage>
        <taxon>Bacteria</taxon>
        <taxon>Bacillati</taxon>
        <taxon>Actinomycetota</taxon>
        <taxon>Thermoleophilia</taxon>
        <taxon>Solirubrobacterales</taxon>
        <taxon>Solirubrobacteraceae</taxon>
        <taxon>Solirubrobacter</taxon>
    </lineage>
</organism>
<comment type="caution">
    <text evidence="7">The sequence shown here is derived from an EMBL/GenBank/DDBJ whole genome shotgun (WGS) entry which is preliminary data.</text>
</comment>
<evidence type="ECO:0000256" key="2">
    <source>
        <dbReference type="ARBA" id="ARBA00022679"/>
    </source>
</evidence>
<evidence type="ECO:0000256" key="1">
    <source>
        <dbReference type="ARBA" id="ARBA00022603"/>
    </source>
</evidence>
<dbReference type="InterPro" id="IPR029063">
    <property type="entry name" value="SAM-dependent_MTases_sf"/>
</dbReference>
<dbReference type="CDD" id="cd02440">
    <property type="entry name" value="AdoMet_MTases"/>
    <property type="match status" value="1"/>
</dbReference>